<dbReference type="PATRIC" id="fig|1675527.3.peg.1382"/>
<name>A0A0J9E0Z3_9RHOB</name>
<gene>
    <name evidence="7" type="ORF">AIOL_001299</name>
</gene>
<keyword evidence="1" id="KW-0479">Metal-binding</keyword>
<dbReference type="OrthoDB" id="9757546at2"/>
<evidence type="ECO:0000313" key="7">
    <source>
        <dbReference type="EMBL" id="KMW56347.1"/>
    </source>
</evidence>
<dbReference type="PANTHER" id="PTHR11709:SF2">
    <property type="entry name" value="MULTICOPPER OXIDASE LPR1"/>
    <property type="match status" value="1"/>
</dbReference>
<dbReference type="Gene3D" id="2.60.40.420">
    <property type="entry name" value="Cupredoxins - blue copper proteins"/>
    <property type="match status" value="3"/>
</dbReference>
<dbReference type="Pfam" id="PF00394">
    <property type="entry name" value="Cu-oxidase"/>
    <property type="match status" value="1"/>
</dbReference>
<evidence type="ECO:0000259" key="5">
    <source>
        <dbReference type="Pfam" id="PF07731"/>
    </source>
</evidence>
<dbReference type="PANTHER" id="PTHR11709">
    <property type="entry name" value="MULTI-COPPER OXIDASE"/>
    <property type="match status" value="1"/>
</dbReference>
<dbReference type="InterPro" id="IPR008972">
    <property type="entry name" value="Cupredoxin"/>
</dbReference>
<dbReference type="InterPro" id="IPR011706">
    <property type="entry name" value="Cu-oxidase_C"/>
</dbReference>
<dbReference type="PROSITE" id="PS00080">
    <property type="entry name" value="MULTICOPPER_OXIDASE2"/>
    <property type="match status" value="1"/>
</dbReference>
<dbReference type="EMBL" id="LFTY01000002">
    <property type="protein sequence ID" value="KMW56347.1"/>
    <property type="molecule type" value="Genomic_DNA"/>
</dbReference>
<protein>
    <submittedName>
        <fullName evidence="7">Multicopper oxidase</fullName>
    </submittedName>
</protein>
<evidence type="ECO:0000256" key="2">
    <source>
        <dbReference type="ARBA" id="ARBA00023002"/>
    </source>
</evidence>
<dbReference type="InterPro" id="IPR045087">
    <property type="entry name" value="Cu-oxidase_fam"/>
</dbReference>
<dbReference type="InterPro" id="IPR011707">
    <property type="entry name" value="Cu-oxidase-like_N"/>
</dbReference>
<keyword evidence="3" id="KW-0732">Signal</keyword>
<evidence type="ECO:0000256" key="3">
    <source>
        <dbReference type="SAM" id="SignalP"/>
    </source>
</evidence>
<dbReference type="SUPFAM" id="SSF49503">
    <property type="entry name" value="Cupredoxins"/>
    <property type="match status" value="3"/>
</dbReference>
<dbReference type="GO" id="GO:0016491">
    <property type="term" value="F:oxidoreductase activity"/>
    <property type="evidence" value="ECO:0007669"/>
    <property type="project" value="UniProtKB-KW"/>
</dbReference>
<dbReference type="InterPro" id="IPR006311">
    <property type="entry name" value="TAT_signal"/>
</dbReference>
<dbReference type="RefSeq" id="WP_049642245.1">
    <property type="nucleotide sequence ID" value="NZ_LFTY01000002.1"/>
</dbReference>
<keyword evidence="2" id="KW-0560">Oxidoreductase</keyword>
<reference evidence="7 8" key="1">
    <citation type="submission" date="2015-06" db="EMBL/GenBank/DDBJ databases">
        <title>Draft genome sequence of an Alphaproteobacteria species associated to the Mediterranean sponge Oscarella lobularis.</title>
        <authorList>
            <person name="Jourda C."/>
            <person name="Santini S."/>
            <person name="Claverie J.-M."/>
        </authorList>
    </citation>
    <scope>NUCLEOTIDE SEQUENCE [LARGE SCALE GENOMIC DNA]</scope>
    <source>
        <strain evidence="7">IGS</strain>
    </source>
</reference>
<feature type="domain" description="Plastocyanin-like" evidence="4">
    <location>
        <begin position="154"/>
        <end position="265"/>
    </location>
</feature>
<feature type="domain" description="Plastocyanin-like" evidence="5">
    <location>
        <begin position="353"/>
        <end position="453"/>
    </location>
</feature>
<evidence type="ECO:0000259" key="4">
    <source>
        <dbReference type="Pfam" id="PF00394"/>
    </source>
</evidence>
<evidence type="ECO:0000259" key="6">
    <source>
        <dbReference type="Pfam" id="PF07732"/>
    </source>
</evidence>
<sequence>MRLRRRDVLAGAVAMAAVPSFASPMPVLRAAAGTAQLAPPEYDPTPIWGYDAAVPGPEIRLAQGARLTRRLLNELPQPTSVHWHGIRIENAMDGVVGMTQEAVPPGGSFDYDFALPDAGTYWYHPHHRTWEQMARGLYGPLIVEEAQPPEVDEELVLMLDDWRFAADATLHDSFGAPHDWAHAGRIGNWVTVNGRPDWQHRVAQGARLRLRLINCANARIFPLALSGMRAHVVALDGQPVERPYAVSEVTLAPAQRCDLIVDVTAAAGGTARITERDREGELALADFPVEGVARSADLEPPAALPPNALPEIGALDGAQVAQMRMQGGAMGGMLSAELNGTRQDMRALAGQGAFWALEGVAMLAEAPFLRAALGETVRIALRNDTAWPHAMHLHGHHFRRVDSGTPGPWRDTLLLDRRESAEIAFVADNPGKWLFHCHMLEHAAGGMVTWIEVG</sequence>
<dbReference type="AlphaFoldDB" id="A0A0J9E0Z3"/>
<feature type="chain" id="PRO_5005318278" evidence="3">
    <location>
        <begin position="23"/>
        <end position="454"/>
    </location>
</feature>
<feature type="signal peptide" evidence="3">
    <location>
        <begin position="1"/>
        <end position="22"/>
    </location>
</feature>
<organism evidence="7 8">
    <name type="scientific">Candidatus Rhodobacter oscarellae</name>
    <dbReference type="NCBI Taxonomy" id="1675527"/>
    <lineage>
        <taxon>Bacteria</taxon>
        <taxon>Pseudomonadati</taxon>
        <taxon>Pseudomonadota</taxon>
        <taxon>Alphaproteobacteria</taxon>
        <taxon>Rhodobacterales</taxon>
        <taxon>Rhodobacter group</taxon>
        <taxon>Rhodobacter</taxon>
    </lineage>
</organism>
<keyword evidence="8" id="KW-1185">Reference proteome</keyword>
<dbReference type="Pfam" id="PF07731">
    <property type="entry name" value="Cu-oxidase_2"/>
    <property type="match status" value="1"/>
</dbReference>
<dbReference type="InterPro" id="IPR001117">
    <property type="entry name" value="Cu-oxidase_2nd"/>
</dbReference>
<dbReference type="STRING" id="1675527.AIOL_001299"/>
<comment type="caution">
    <text evidence="7">The sequence shown here is derived from an EMBL/GenBank/DDBJ whole genome shotgun (WGS) entry which is preliminary data.</text>
</comment>
<dbReference type="Proteomes" id="UP000037178">
    <property type="component" value="Unassembled WGS sequence"/>
</dbReference>
<feature type="domain" description="Plastocyanin-like" evidence="6">
    <location>
        <begin position="36"/>
        <end position="146"/>
    </location>
</feature>
<dbReference type="PROSITE" id="PS51318">
    <property type="entry name" value="TAT"/>
    <property type="match status" value="1"/>
</dbReference>
<evidence type="ECO:0000313" key="8">
    <source>
        <dbReference type="Proteomes" id="UP000037178"/>
    </source>
</evidence>
<dbReference type="Pfam" id="PF07732">
    <property type="entry name" value="Cu-oxidase_3"/>
    <property type="match status" value="1"/>
</dbReference>
<dbReference type="CDD" id="cd13861">
    <property type="entry name" value="CuRO_1_CumA_like"/>
    <property type="match status" value="1"/>
</dbReference>
<proteinExistence type="predicted"/>
<dbReference type="GO" id="GO:0005507">
    <property type="term" value="F:copper ion binding"/>
    <property type="evidence" value="ECO:0007669"/>
    <property type="project" value="InterPro"/>
</dbReference>
<evidence type="ECO:0000256" key="1">
    <source>
        <dbReference type="ARBA" id="ARBA00022723"/>
    </source>
</evidence>
<dbReference type="InterPro" id="IPR002355">
    <property type="entry name" value="Cu_oxidase_Cu_BS"/>
</dbReference>
<accession>A0A0J9E0Z3</accession>